<keyword evidence="2" id="KW-1185">Reference proteome</keyword>
<accession>A0A835HG21</accession>
<dbReference type="EMBL" id="JADFTS010000007">
    <property type="protein sequence ID" value="KAF9597632.1"/>
    <property type="molecule type" value="Genomic_DNA"/>
</dbReference>
<evidence type="ECO:0000313" key="2">
    <source>
        <dbReference type="Proteomes" id="UP000631114"/>
    </source>
</evidence>
<name>A0A835HG21_9MAGN</name>
<proteinExistence type="predicted"/>
<dbReference type="AlphaFoldDB" id="A0A835HG21"/>
<dbReference type="Proteomes" id="UP000631114">
    <property type="component" value="Unassembled WGS sequence"/>
</dbReference>
<reference evidence="1 2" key="1">
    <citation type="submission" date="2020-10" db="EMBL/GenBank/DDBJ databases">
        <title>The Coptis chinensis genome and diversification of protoberbering-type alkaloids.</title>
        <authorList>
            <person name="Wang B."/>
            <person name="Shu S."/>
            <person name="Song C."/>
            <person name="Liu Y."/>
        </authorList>
    </citation>
    <scope>NUCLEOTIDE SEQUENCE [LARGE SCALE GENOMIC DNA]</scope>
    <source>
        <strain evidence="1">HL-2020</strain>
        <tissue evidence="1">Leaf</tissue>
    </source>
</reference>
<protein>
    <submittedName>
        <fullName evidence="1">Uncharacterized protein</fullName>
    </submittedName>
</protein>
<gene>
    <name evidence="1" type="ORF">IFM89_020192</name>
</gene>
<evidence type="ECO:0000313" key="1">
    <source>
        <dbReference type="EMBL" id="KAF9597632.1"/>
    </source>
</evidence>
<organism evidence="1 2">
    <name type="scientific">Coptis chinensis</name>
    <dbReference type="NCBI Taxonomy" id="261450"/>
    <lineage>
        <taxon>Eukaryota</taxon>
        <taxon>Viridiplantae</taxon>
        <taxon>Streptophyta</taxon>
        <taxon>Embryophyta</taxon>
        <taxon>Tracheophyta</taxon>
        <taxon>Spermatophyta</taxon>
        <taxon>Magnoliopsida</taxon>
        <taxon>Ranunculales</taxon>
        <taxon>Ranunculaceae</taxon>
        <taxon>Coptidoideae</taxon>
        <taxon>Coptis</taxon>
    </lineage>
</organism>
<comment type="caution">
    <text evidence="1">The sequence shown here is derived from an EMBL/GenBank/DDBJ whole genome shotgun (WGS) entry which is preliminary data.</text>
</comment>
<sequence length="124" mass="13683">MRRLSIPSAVITQNVIVVFFEALLHVHEAFMDYSNPAAATVRDLGVRQHYCLSQDEVCYIESGSDESGVKTLIVLIFVICHPLSEAVMGGVICSAWICCCMHTTVLDALCLNNKGRKPLRIAML</sequence>